<evidence type="ECO:0000256" key="2">
    <source>
        <dbReference type="SAM" id="MobiDB-lite"/>
    </source>
</evidence>
<sequence length="268" mass="29582">MTPSRKRYVQTHLPASLQARASFAFTLVELLVVIAIVAILAALLLPALSRSKATALQIQCLGQTKQLALALQMYASDNHEFMPWPNWGSRFQGWLYTPTNGGPPEPSNPPEAVYAGGLLWPYVKQVKVYWCPTDYTNTPYFSERLEQLSSYIMNGAIIGYSMAPPASKTHKLSDMNPSAFATWEPSDQPPYNPRLVFNDGASYPIDEEGPSPRHRSGCNVTSFDGHAQFLKSTEFQHEQLNTPGLLWCDPDSSSGTGGHLGSDCGLWK</sequence>
<dbReference type="PANTHER" id="PTHR30093:SF2">
    <property type="entry name" value="TYPE II SECRETION SYSTEM PROTEIN H"/>
    <property type="match status" value="1"/>
</dbReference>
<evidence type="ECO:0000256" key="3">
    <source>
        <dbReference type="SAM" id="Phobius"/>
    </source>
</evidence>
<organism evidence="4 5">
    <name type="scientific">Pedosphaera parvula (strain Ellin514)</name>
    <dbReference type="NCBI Taxonomy" id="320771"/>
    <lineage>
        <taxon>Bacteria</taxon>
        <taxon>Pseudomonadati</taxon>
        <taxon>Verrucomicrobiota</taxon>
        <taxon>Pedosphaerae</taxon>
        <taxon>Pedosphaerales</taxon>
        <taxon>Pedosphaeraceae</taxon>
        <taxon>Pedosphaera</taxon>
    </lineage>
</organism>
<evidence type="ECO:0000313" key="4">
    <source>
        <dbReference type="EMBL" id="EEF62963.1"/>
    </source>
</evidence>
<name>B9XBS8_PEDPL</name>
<dbReference type="EMBL" id="ABOX02000003">
    <property type="protein sequence ID" value="EEF62963.1"/>
    <property type="molecule type" value="Genomic_DNA"/>
</dbReference>
<reference evidence="4 5" key="1">
    <citation type="journal article" date="2011" name="J. Bacteriol.">
        <title>Genome sequence of 'Pedosphaera parvula' Ellin514, an aerobic Verrucomicrobial isolate from pasture soil.</title>
        <authorList>
            <person name="Kant R."/>
            <person name="van Passel M.W."/>
            <person name="Sangwan P."/>
            <person name="Palva A."/>
            <person name="Lucas S."/>
            <person name="Copeland A."/>
            <person name="Lapidus A."/>
            <person name="Glavina Del Rio T."/>
            <person name="Dalin E."/>
            <person name="Tice H."/>
            <person name="Bruce D."/>
            <person name="Goodwin L."/>
            <person name="Pitluck S."/>
            <person name="Chertkov O."/>
            <person name="Larimer F.W."/>
            <person name="Land M.L."/>
            <person name="Hauser L."/>
            <person name="Brettin T.S."/>
            <person name="Detter J.C."/>
            <person name="Han S."/>
            <person name="de Vos W.M."/>
            <person name="Janssen P.H."/>
            <person name="Smidt H."/>
        </authorList>
    </citation>
    <scope>NUCLEOTIDE SEQUENCE [LARGE SCALE GENOMIC DNA]</scope>
    <source>
        <strain evidence="4 5">Ellin514</strain>
    </source>
</reference>
<dbReference type="InterPro" id="IPR012902">
    <property type="entry name" value="N_methyl_site"/>
</dbReference>
<protein>
    <recommendedName>
        <fullName evidence="6">Type II secretory pathway pseudopilin PulG-like protein</fullName>
    </recommendedName>
</protein>
<dbReference type="RefSeq" id="WP_007413276.1">
    <property type="nucleotide sequence ID" value="NZ_ABOX02000003.1"/>
</dbReference>
<keyword evidence="1" id="KW-0488">Methylation</keyword>
<dbReference type="SUPFAM" id="SSF54523">
    <property type="entry name" value="Pili subunits"/>
    <property type="match status" value="1"/>
</dbReference>
<dbReference type="OrthoDB" id="223117at2"/>
<dbReference type="NCBIfam" id="TIGR02532">
    <property type="entry name" value="IV_pilin_GFxxxE"/>
    <property type="match status" value="1"/>
</dbReference>
<dbReference type="PRINTS" id="PR00813">
    <property type="entry name" value="BCTERIALGSPG"/>
</dbReference>
<dbReference type="Gene3D" id="3.30.700.10">
    <property type="entry name" value="Glycoprotein, Type 4 Pilin"/>
    <property type="match status" value="1"/>
</dbReference>
<dbReference type="GO" id="GO:0015628">
    <property type="term" value="P:protein secretion by the type II secretion system"/>
    <property type="evidence" value="ECO:0007669"/>
    <property type="project" value="InterPro"/>
</dbReference>
<gene>
    <name evidence="4" type="ORF">Cflav_PD5598</name>
</gene>
<accession>B9XBS8</accession>
<dbReference type="InterPro" id="IPR045584">
    <property type="entry name" value="Pilin-like"/>
</dbReference>
<keyword evidence="3" id="KW-0472">Membrane</keyword>
<feature type="region of interest" description="Disordered" evidence="2">
    <location>
        <begin position="183"/>
        <end position="218"/>
    </location>
</feature>
<feature type="transmembrane region" description="Helical" evidence="3">
    <location>
        <begin position="21"/>
        <end position="45"/>
    </location>
</feature>
<dbReference type="InterPro" id="IPR000983">
    <property type="entry name" value="Bac_GSPG_pilin"/>
</dbReference>
<dbReference type="GO" id="GO:0015627">
    <property type="term" value="C:type II protein secretion system complex"/>
    <property type="evidence" value="ECO:0007669"/>
    <property type="project" value="InterPro"/>
</dbReference>
<evidence type="ECO:0008006" key="6">
    <source>
        <dbReference type="Google" id="ProtNLM"/>
    </source>
</evidence>
<dbReference type="STRING" id="320771.Cflav_PD5598"/>
<keyword evidence="5" id="KW-1185">Reference proteome</keyword>
<keyword evidence="3" id="KW-1133">Transmembrane helix</keyword>
<dbReference type="PANTHER" id="PTHR30093">
    <property type="entry name" value="GENERAL SECRETION PATHWAY PROTEIN G"/>
    <property type="match status" value="1"/>
</dbReference>
<keyword evidence="3" id="KW-0812">Transmembrane</keyword>
<comment type="caution">
    <text evidence="4">The sequence shown here is derived from an EMBL/GenBank/DDBJ whole genome shotgun (WGS) entry which is preliminary data.</text>
</comment>
<evidence type="ECO:0000313" key="5">
    <source>
        <dbReference type="Proteomes" id="UP000003688"/>
    </source>
</evidence>
<dbReference type="AlphaFoldDB" id="B9XBS8"/>
<proteinExistence type="predicted"/>
<dbReference type="Proteomes" id="UP000003688">
    <property type="component" value="Unassembled WGS sequence"/>
</dbReference>
<evidence type="ECO:0000256" key="1">
    <source>
        <dbReference type="ARBA" id="ARBA00022481"/>
    </source>
</evidence>
<dbReference type="Pfam" id="PF07963">
    <property type="entry name" value="N_methyl"/>
    <property type="match status" value="1"/>
</dbReference>